<evidence type="ECO:0000313" key="3">
    <source>
        <dbReference type="Proteomes" id="UP000094056"/>
    </source>
</evidence>
<evidence type="ECO:0000259" key="1">
    <source>
        <dbReference type="Pfam" id="PF15919"/>
    </source>
</evidence>
<comment type="caution">
    <text evidence="2">The sequence shown here is derived from an EMBL/GenBank/DDBJ whole genome shotgun (WGS) entry which is preliminary data.</text>
</comment>
<gene>
    <name evidence="2" type="ORF">SCARUB_04507</name>
</gene>
<reference evidence="2 3" key="1">
    <citation type="submission" date="2016-07" db="EMBL/GenBank/DDBJ databases">
        <title>Draft genome of Scalindua rubra, obtained from a brine-seawater interface in the Red Sea, sheds light on salt adaptation in anammox bacteria.</title>
        <authorList>
            <person name="Speth D.R."/>
            <person name="Lagkouvardos I."/>
            <person name="Wang Y."/>
            <person name="Qian P.-Y."/>
            <person name="Dutilh B.E."/>
            <person name="Jetten M.S."/>
        </authorList>
    </citation>
    <scope>NUCLEOTIDE SEQUENCE [LARGE SCALE GENOMIC DNA]</scope>
    <source>
        <strain evidence="2">BSI-1</strain>
    </source>
</reference>
<accession>A0A1E3X400</accession>
<protein>
    <recommendedName>
        <fullName evidence="1">HicB-like antitoxin of toxin-antitoxin system domain-containing protein</fullName>
    </recommendedName>
</protein>
<dbReference type="Gene3D" id="3.30.160.250">
    <property type="match status" value="1"/>
</dbReference>
<dbReference type="InterPro" id="IPR031807">
    <property type="entry name" value="HicB-like"/>
</dbReference>
<dbReference type="SUPFAM" id="SSF143100">
    <property type="entry name" value="TTHA1013/TTHA0281-like"/>
    <property type="match status" value="1"/>
</dbReference>
<organism evidence="2 3">
    <name type="scientific">Candidatus Scalindua rubra</name>
    <dbReference type="NCBI Taxonomy" id="1872076"/>
    <lineage>
        <taxon>Bacteria</taxon>
        <taxon>Pseudomonadati</taxon>
        <taxon>Planctomycetota</taxon>
        <taxon>Candidatus Brocadiia</taxon>
        <taxon>Candidatus Brocadiales</taxon>
        <taxon>Candidatus Scalinduaceae</taxon>
        <taxon>Candidatus Scalindua</taxon>
    </lineage>
</organism>
<dbReference type="Proteomes" id="UP000094056">
    <property type="component" value="Unassembled WGS sequence"/>
</dbReference>
<evidence type="ECO:0000313" key="2">
    <source>
        <dbReference type="EMBL" id="ODS30386.1"/>
    </source>
</evidence>
<dbReference type="EMBL" id="MAYW01000234">
    <property type="protein sequence ID" value="ODS30386.1"/>
    <property type="molecule type" value="Genomic_DNA"/>
</dbReference>
<name>A0A1E3X400_9BACT</name>
<sequence>MKTFVLKVTLKEEDDGRWSASIPALPGCSSWGYSKQEALDNVKDAANIYIEDMIDAGEEIPISSDKIEVMDEPVIAVSL</sequence>
<feature type="domain" description="HicB-like antitoxin of toxin-antitoxin system" evidence="1">
    <location>
        <begin position="8"/>
        <end position="70"/>
    </location>
</feature>
<dbReference type="Pfam" id="PF15919">
    <property type="entry name" value="HicB_lk_antitox"/>
    <property type="match status" value="1"/>
</dbReference>
<dbReference type="InterPro" id="IPR035069">
    <property type="entry name" value="TTHA1013/TTHA0281-like"/>
</dbReference>
<dbReference type="AlphaFoldDB" id="A0A1E3X400"/>
<proteinExistence type="predicted"/>